<protein>
    <submittedName>
        <fullName evidence="2">DUF47 family protein</fullName>
    </submittedName>
</protein>
<evidence type="ECO:0000313" key="2">
    <source>
        <dbReference type="EMBL" id="AZS28434.1"/>
    </source>
</evidence>
<keyword evidence="3" id="KW-1185">Reference proteome</keyword>
<reference evidence="2 3" key="1">
    <citation type="submission" date="2018-10" db="EMBL/GenBank/DDBJ databases">
        <title>Butyricimonas faecalis sp. nov., isolated from human faeces and emended description of the genus Butyricimonas.</title>
        <authorList>
            <person name="Le Roy T."/>
            <person name="Van der Smissen P."/>
            <person name="Paquot A."/>
            <person name="Delzenne N."/>
            <person name="Muccioli G."/>
            <person name="Collet J.-F."/>
            <person name="Cani P.D."/>
        </authorList>
    </citation>
    <scope>NUCLEOTIDE SEQUENCE [LARGE SCALE GENOMIC DNA]</scope>
    <source>
        <strain evidence="2 3">H184</strain>
    </source>
</reference>
<dbReference type="PANTHER" id="PTHR36536">
    <property type="entry name" value="UPF0111 PROTEIN HI_1603"/>
    <property type="match status" value="1"/>
</dbReference>
<dbReference type="OrthoDB" id="9767431at2"/>
<evidence type="ECO:0000256" key="1">
    <source>
        <dbReference type="ARBA" id="ARBA00008591"/>
    </source>
</evidence>
<name>A0A3Q9INK4_9BACT</name>
<dbReference type="Pfam" id="PF01865">
    <property type="entry name" value="PhoU_div"/>
    <property type="match status" value="1"/>
</dbReference>
<dbReference type="InterPro" id="IPR038078">
    <property type="entry name" value="PhoU-like_sf"/>
</dbReference>
<organism evidence="2 3">
    <name type="scientific">Butyricimonas faecalis</name>
    <dbReference type="NCBI Taxonomy" id="2093856"/>
    <lineage>
        <taxon>Bacteria</taxon>
        <taxon>Pseudomonadati</taxon>
        <taxon>Bacteroidota</taxon>
        <taxon>Bacteroidia</taxon>
        <taxon>Bacteroidales</taxon>
        <taxon>Odoribacteraceae</taxon>
        <taxon>Butyricimonas</taxon>
    </lineage>
</organism>
<dbReference type="InterPro" id="IPR002727">
    <property type="entry name" value="DUF47"/>
</dbReference>
<dbReference type="RefSeq" id="WP_106624556.1">
    <property type="nucleotide sequence ID" value="NZ_CP032819.1"/>
</dbReference>
<evidence type="ECO:0000313" key="3">
    <source>
        <dbReference type="Proteomes" id="UP000270673"/>
    </source>
</evidence>
<dbReference type="InterPro" id="IPR018445">
    <property type="entry name" value="Put_Phosphate_transp_reg"/>
</dbReference>
<accession>A0A3Q9INK4</accession>
<dbReference type="Gene3D" id="1.20.58.220">
    <property type="entry name" value="Phosphate transport system protein phou homolog 2, domain 2"/>
    <property type="match status" value="1"/>
</dbReference>
<sequence length="215" mass="25292">MFNLKNTNKTIQDIDTFFDTIDETILVFKSGVKNYLYNNTEQFNDNLQSMAKLEKTSNELRRSIESKLYTHSLMAEVRGDVLRLLERLENVVDILARNLFQFEVEIPFIPVELNNDFIKLTETSTLSVEGIIPAAKAYFRTPDLMTDKIHRVYFYEQETNKLAQSIKRKVFHEMDKLKLSEKFHLRYFTLHIEELSHAAEKIADLLSVMAIKRNF</sequence>
<dbReference type="EMBL" id="CP032819">
    <property type="protein sequence ID" value="AZS28434.1"/>
    <property type="molecule type" value="Genomic_DNA"/>
</dbReference>
<dbReference type="Proteomes" id="UP000270673">
    <property type="component" value="Chromosome"/>
</dbReference>
<dbReference type="PANTHER" id="PTHR36536:SF3">
    <property type="entry name" value="UPF0111 PROTEIN HI_1603"/>
    <property type="match status" value="1"/>
</dbReference>
<comment type="similarity">
    <text evidence="1">Belongs to the UPF0111 family.</text>
</comment>
<dbReference type="KEGG" id="buy:D8S85_01945"/>
<dbReference type="AlphaFoldDB" id="A0A3Q9INK4"/>
<gene>
    <name evidence="2" type="ORF">D8S85_01945</name>
</gene>
<proteinExistence type="inferred from homology"/>